<name>A0AAN9R2A7_CANGL</name>
<protein>
    <submittedName>
        <fullName evidence="1">Uncharacterized protein</fullName>
    </submittedName>
</protein>
<gene>
    <name evidence="1" type="ORF">VNO77_01607</name>
</gene>
<keyword evidence="2" id="KW-1185">Reference proteome</keyword>
<comment type="caution">
    <text evidence="1">The sequence shown here is derived from an EMBL/GenBank/DDBJ whole genome shotgun (WGS) entry which is preliminary data.</text>
</comment>
<dbReference type="EMBL" id="JAYMYQ010000001">
    <property type="protein sequence ID" value="KAK7359645.1"/>
    <property type="molecule type" value="Genomic_DNA"/>
</dbReference>
<proteinExistence type="predicted"/>
<evidence type="ECO:0000313" key="1">
    <source>
        <dbReference type="EMBL" id="KAK7359645.1"/>
    </source>
</evidence>
<accession>A0AAN9R2A7</accession>
<organism evidence="1 2">
    <name type="scientific">Canavalia gladiata</name>
    <name type="common">Sword bean</name>
    <name type="synonym">Dolichos gladiatus</name>
    <dbReference type="NCBI Taxonomy" id="3824"/>
    <lineage>
        <taxon>Eukaryota</taxon>
        <taxon>Viridiplantae</taxon>
        <taxon>Streptophyta</taxon>
        <taxon>Embryophyta</taxon>
        <taxon>Tracheophyta</taxon>
        <taxon>Spermatophyta</taxon>
        <taxon>Magnoliopsida</taxon>
        <taxon>eudicotyledons</taxon>
        <taxon>Gunneridae</taxon>
        <taxon>Pentapetalae</taxon>
        <taxon>rosids</taxon>
        <taxon>fabids</taxon>
        <taxon>Fabales</taxon>
        <taxon>Fabaceae</taxon>
        <taxon>Papilionoideae</taxon>
        <taxon>50 kb inversion clade</taxon>
        <taxon>NPAAA clade</taxon>
        <taxon>indigoferoid/millettioid clade</taxon>
        <taxon>Phaseoleae</taxon>
        <taxon>Canavalia</taxon>
    </lineage>
</organism>
<sequence>MLADTRYSQGGKTIESEKGVELVQLVFSQDCSSKDQNSEQDKIMFLQSMRMLKGEEGKVRGKTGEVGL</sequence>
<evidence type="ECO:0000313" key="2">
    <source>
        <dbReference type="Proteomes" id="UP001367508"/>
    </source>
</evidence>
<dbReference type="Proteomes" id="UP001367508">
    <property type="component" value="Unassembled WGS sequence"/>
</dbReference>
<dbReference type="AlphaFoldDB" id="A0AAN9R2A7"/>
<reference evidence="1 2" key="1">
    <citation type="submission" date="2024-01" db="EMBL/GenBank/DDBJ databases">
        <title>The genomes of 5 underutilized Papilionoideae crops provide insights into root nodulation and disease resistanc.</title>
        <authorList>
            <person name="Jiang F."/>
        </authorList>
    </citation>
    <scope>NUCLEOTIDE SEQUENCE [LARGE SCALE GENOMIC DNA]</scope>
    <source>
        <strain evidence="1">LVBAO_FW01</strain>
        <tissue evidence="1">Leaves</tissue>
    </source>
</reference>